<evidence type="ECO:0000313" key="1">
    <source>
        <dbReference type="EMBL" id="EPG75283.1"/>
    </source>
</evidence>
<protein>
    <submittedName>
        <fullName evidence="1">Uncharacterized protein</fullName>
    </submittedName>
</protein>
<dbReference type="AlphaFoldDB" id="S3V1G7"/>
<sequence length="39" mass="4707">MDLFFQMSNTRHKVLAICILPERYLIDRIRSEIEIEGRV</sequence>
<dbReference type="Proteomes" id="UP000014540">
    <property type="component" value="Unassembled WGS sequence"/>
</dbReference>
<organism evidence="1 2">
    <name type="scientific">Leptospira fainei serovar Hurstbridge str. BUT 6</name>
    <dbReference type="NCBI Taxonomy" id="1193011"/>
    <lineage>
        <taxon>Bacteria</taxon>
        <taxon>Pseudomonadati</taxon>
        <taxon>Spirochaetota</taxon>
        <taxon>Spirochaetia</taxon>
        <taxon>Leptospirales</taxon>
        <taxon>Leptospiraceae</taxon>
        <taxon>Leptospira</taxon>
    </lineage>
</organism>
<accession>S3V1G7</accession>
<dbReference type="STRING" id="1193011.LEP1GSC058_2002"/>
<name>S3V1G7_9LEPT</name>
<proteinExistence type="predicted"/>
<evidence type="ECO:0000313" key="2">
    <source>
        <dbReference type="Proteomes" id="UP000014540"/>
    </source>
</evidence>
<dbReference type="EMBL" id="AKWZ02000003">
    <property type="protein sequence ID" value="EPG75283.1"/>
    <property type="molecule type" value="Genomic_DNA"/>
</dbReference>
<gene>
    <name evidence="1" type="ORF">LEP1GSC058_2002</name>
</gene>
<keyword evidence="2" id="KW-1185">Reference proteome</keyword>
<comment type="caution">
    <text evidence="1">The sequence shown here is derived from an EMBL/GenBank/DDBJ whole genome shotgun (WGS) entry which is preliminary data.</text>
</comment>
<reference evidence="1" key="1">
    <citation type="submission" date="2013-04" db="EMBL/GenBank/DDBJ databases">
        <authorList>
            <person name="Harkins D.M."/>
            <person name="Durkin A.S."/>
            <person name="Selengut J.D."/>
            <person name="Sanka R."/>
            <person name="DePew J."/>
            <person name="Purushe J."/>
            <person name="Ahmed A."/>
            <person name="van der Linden H."/>
            <person name="Goris M.G.A."/>
            <person name="Hartskeerl R.A."/>
            <person name="Vinetz J.M."/>
            <person name="Sutton G.G."/>
            <person name="Nelson W.C."/>
            <person name="Fouts D.E."/>
        </authorList>
    </citation>
    <scope>NUCLEOTIDE SEQUENCE [LARGE SCALE GENOMIC DNA]</scope>
    <source>
        <strain evidence="1">BUT 6</strain>
    </source>
</reference>